<keyword evidence="6 8" id="KW-0472">Membrane</keyword>
<evidence type="ECO:0000313" key="11">
    <source>
        <dbReference type="Proteomes" id="UP001341840"/>
    </source>
</evidence>
<comment type="domain">
    <text evidence="8">The C-terminus contains a calmodulin-binding domain, which binds calmodulin in a calcium-dependent fashion.</text>
</comment>
<dbReference type="PANTHER" id="PTHR31942">
    <property type="entry name" value="MLO-LIKE PROTEIN 1"/>
    <property type="match status" value="1"/>
</dbReference>
<feature type="transmembrane region" description="Helical" evidence="9">
    <location>
        <begin position="64"/>
        <end position="85"/>
    </location>
</feature>
<comment type="caution">
    <text evidence="10">The sequence shown here is derived from an EMBL/GenBank/DDBJ whole genome shotgun (WGS) entry which is preliminary data.</text>
</comment>
<evidence type="ECO:0000256" key="6">
    <source>
        <dbReference type="ARBA" id="ARBA00023136"/>
    </source>
</evidence>
<evidence type="ECO:0000256" key="4">
    <source>
        <dbReference type="ARBA" id="ARBA00022821"/>
    </source>
</evidence>
<keyword evidence="4 8" id="KW-0611">Plant defense</keyword>
<keyword evidence="3 8" id="KW-0812">Transmembrane</keyword>
<feature type="transmembrane region" description="Helical" evidence="9">
    <location>
        <begin position="154"/>
        <end position="177"/>
    </location>
</feature>
<feature type="transmembrane region" description="Helical" evidence="9">
    <location>
        <begin position="305"/>
        <end position="323"/>
    </location>
</feature>
<evidence type="ECO:0000256" key="2">
    <source>
        <dbReference type="ARBA" id="ARBA00006574"/>
    </source>
</evidence>
<evidence type="ECO:0000256" key="5">
    <source>
        <dbReference type="ARBA" id="ARBA00022989"/>
    </source>
</evidence>
<dbReference type="InterPro" id="IPR004326">
    <property type="entry name" value="Mlo"/>
</dbReference>
<feature type="transmembrane region" description="Helical" evidence="9">
    <location>
        <begin position="280"/>
        <end position="299"/>
    </location>
</feature>
<evidence type="ECO:0000256" key="3">
    <source>
        <dbReference type="ARBA" id="ARBA00022692"/>
    </source>
</evidence>
<evidence type="ECO:0000313" key="10">
    <source>
        <dbReference type="EMBL" id="MED6133186.1"/>
    </source>
</evidence>
<dbReference type="Proteomes" id="UP001341840">
    <property type="component" value="Unassembled WGS sequence"/>
</dbReference>
<name>A0ABU6SAF7_9FABA</name>
<accession>A0ABU6SAF7</accession>
<gene>
    <name evidence="8" type="primary">MLO</name>
    <name evidence="10" type="ORF">PIB30_026258</name>
</gene>
<feature type="transmembrane region" description="Helical" evidence="9">
    <location>
        <begin position="416"/>
        <end position="437"/>
    </location>
</feature>
<proteinExistence type="inferred from homology"/>
<comment type="subcellular location">
    <subcellularLocation>
        <location evidence="1 8">Membrane</location>
        <topology evidence="1 8">Multi-pass membrane protein</topology>
    </subcellularLocation>
</comment>
<feature type="transmembrane region" description="Helical" evidence="9">
    <location>
        <begin position="15"/>
        <end position="35"/>
    </location>
</feature>
<organism evidence="10 11">
    <name type="scientific">Stylosanthes scabra</name>
    <dbReference type="NCBI Taxonomy" id="79078"/>
    <lineage>
        <taxon>Eukaryota</taxon>
        <taxon>Viridiplantae</taxon>
        <taxon>Streptophyta</taxon>
        <taxon>Embryophyta</taxon>
        <taxon>Tracheophyta</taxon>
        <taxon>Spermatophyta</taxon>
        <taxon>Magnoliopsida</taxon>
        <taxon>eudicotyledons</taxon>
        <taxon>Gunneridae</taxon>
        <taxon>Pentapetalae</taxon>
        <taxon>rosids</taxon>
        <taxon>fabids</taxon>
        <taxon>Fabales</taxon>
        <taxon>Fabaceae</taxon>
        <taxon>Papilionoideae</taxon>
        <taxon>50 kb inversion clade</taxon>
        <taxon>dalbergioids sensu lato</taxon>
        <taxon>Dalbergieae</taxon>
        <taxon>Pterocarpus clade</taxon>
        <taxon>Stylosanthes</taxon>
    </lineage>
</organism>
<dbReference type="EMBL" id="JASCZI010060513">
    <property type="protein sequence ID" value="MED6133186.1"/>
    <property type="molecule type" value="Genomic_DNA"/>
</dbReference>
<keyword evidence="5 8" id="KW-1133">Transmembrane helix</keyword>
<dbReference type="PANTHER" id="PTHR31942:SF54">
    <property type="entry name" value="MLO-LIKE PROTEIN 13"/>
    <property type="match status" value="1"/>
</dbReference>
<keyword evidence="11" id="KW-1185">Reference proteome</keyword>
<protein>
    <recommendedName>
        <fullName evidence="8">MLO-like protein</fullName>
    </recommendedName>
</protein>
<evidence type="ECO:0000256" key="1">
    <source>
        <dbReference type="ARBA" id="ARBA00004141"/>
    </source>
</evidence>
<evidence type="ECO:0000256" key="9">
    <source>
        <dbReference type="SAM" id="Phobius"/>
    </source>
</evidence>
<evidence type="ECO:0000256" key="7">
    <source>
        <dbReference type="ARBA" id="ARBA00023265"/>
    </source>
</evidence>
<keyword evidence="7 8" id="KW-0568">Pathogenesis-related protein</keyword>
<comment type="similarity">
    <text evidence="2 8">Belongs to the MLO family.</text>
</comment>
<evidence type="ECO:0000256" key="8">
    <source>
        <dbReference type="RuleBase" id="RU280816"/>
    </source>
</evidence>
<comment type="function">
    <text evidence="8">May be involved in modulation of pathogen defense and leaf cell death.</text>
</comment>
<dbReference type="Pfam" id="PF03094">
    <property type="entry name" value="Mlo"/>
    <property type="match status" value="1"/>
</dbReference>
<sequence length="534" mass="61989">MAEELNESLEYTPTWIVAVVCTIIVFISLVVERGLHKLGKYFKRKNQTPLFDALQKLQEACTSFLPELMLLGFISLLLTVFQSAISHICIPRELTTAMLPCKRPHESSEGSAHDQIYFDGIINKRRLFSVGDTSQICRSQGKVPLLSIESLHHLHIFIFVLAVVHAVFCVTTLFLGIARMRQWKRWEEEIHRKVSRTADSSGVLALHHHEFFKKHADGYWRRAAVIGWLISFFKQFYGSVTESDYVALRYGFIKEHCPHKPRFDFHEYMVRTLEVDFRKIVGISWYLWLFVVLFLLLNIAGWHTYFWLAFLPLIILLLVGAKLEHIIARLAQESLQKMEAENGNEQNRGRRREQEPSRVKPSDEYFWFSRPTLVLDLLHFTLFQNSFEIAFFFWIWCTYGFDSCIMEKIHYIIPRLIMGVIVQVLCSYSTLPLYTLVTQMGSGFKKGMLDPRVEEALLNWAEERHDDSSGRSRWRSIAHRMTKDQTQNAEHEIAMVMEDAASTIELPSSSSSSSSSIVQIPLDRPISYSLRHAQ</sequence>
<keyword evidence="8" id="KW-0112">Calmodulin-binding</keyword>
<reference evidence="10 11" key="1">
    <citation type="journal article" date="2023" name="Plants (Basel)">
        <title>Bridging the Gap: Combining Genomics and Transcriptomics Approaches to Understand Stylosanthes scabra, an Orphan Legume from the Brazilian Caatinga.</title>
        <authorList>
            <person name="Ferreira-Neto J.R.C."/>
            <person name="da Silva M.D."/>
            <person name="Binneck E."/>
            <person name="de Melo N.F."/>
            <person name="da Silva R.H."/>
            <person name="de Melo A.L.T.M."/>
            <person name="Pandolfi V."/>
            <person name="Bustamante F.O."/>
            <person name="Brasileiro-Vidal A.C."/>
            <person name="Benko-Iseppon A.M."/>
        </authorList>
    </citation>
    <scope>NUCLEOTIDE SEQUENCE [LARGE SCALE GENOMIC DNA]</scope>
    <source>
        <tissue evidence="10">Leaves</tissue>
    </source>
</reference>